<comment type="caution">
    <text evidence="1">The sequence shown here is derived from an EMBL/GenBank/DDBJ whole genome shotgun (WGS) entry which is preliminary data.</text>
</comment>
<gene>
    <name evidence="1" type="ORF">EV44_g3137</name>
</gene>
<sequence length="328" mass="37924">MSGKQVQQQENMGVSNSTFFSTVLKDNPIRTVALNNVVKLTGQATYETWSIMMITIWRKMGLLELIVDGIKPILNARKDEVRAYTVLYNAAIGTFLQVIHTDILKVLLDKSELHLMWTYLVTEYKRDTAYALVYQLGNLCQLFTAYDSGKTLSEFIQMFKGEWYKVYRLARDSNEEHHQEFANFLLKDLVKRDSLLDFLGRHKKNVVDNLTTKTDLTFAVVKQRLLDIDFEEVSHTALAAGSITSKKPVLTRRSGIRKTITCSYCRKHHPKSNLNHKWYKCLKLKEFNEKKRKNNLNKGQLMNNSNEAMITSTSEENDFQFSRNVSAL</sequence>
<protein>
    <submittedName>
        <fullName evidence="1">Uncharacterized protein</fullName>
    </submittedName>
</protein>
<dbReference type="Proteomes" id="UP000030854">
    <property type="component" value="Unassembled WGS sequence"/>
</dbReference>
<dbReference type="HOGENOM" id="CLU_847839_0_0_1"/>
<name>A0A0B1P7X2_UNCNE</name>
<reference evidence="1 2" key="1">
    <citation type="journal article" date="2014" name="BMC Genomics">
        <title>Adaptive genomic structural variation in the grape powdery mildew pathogen, Erysiphe necator.</title>
        <authorList>
            <person name="Jones L."/>
            <person name="Riaz S."/>
            <person name="Morales-Cruz A."/>
            <person name="Amrine K.C."/>
            <person name="McGuire B."/>
            <person name="Gubler W.D."/>
            <person name="Walker M.A."/>
            <person name="Cantu D."/>
        </authorList>
    </citation>
    <scope>NUCLEOTIDE SEQUENCE [LARGE SCALE GENOMIC DNA]</scope>
    <source>
        <strain evidence="2">c</strain>
    </source>
</reference>
<organism evidence="1 2">
    <name type="scientific">Uncinula necator</name>
    <name type="common">Grape powdery mildew</name>
    <dbReference type="NCBI Taxonomy" id="52586"/>
    <lineage>
        <taxon>Eukaryota</taxon>
        <taxon>Fungi</taxon>
        <taxon>Dikarya</taxon>
        <taxon>Ascomycota</taxon>
        <taxon>Pezizomycotina</taxon>
        <taxon>Leotiomycetes</taxon>
        <taxon>Erysiphales</taxon>
        <taxon>Erysiphaceae</taxon>
        <taxon>Erysiphe</taxon>
    </lineage>
</organism>
<dbReference type="STRING" id="52586.A0A0B1P7X2"/>
<evidence type="ECO:0000313" key="2">
    <source>
        <dbReference type="Proteomes" id="UP000030854"/>
    </source>
</evidence>
<keyword evidence="2" id="KW-1185">Reference proteome</keyword>
<proteinExistence type="predicted"/>
<accession>A0A0B1P7X2</accession>
<dbReference type="AlphaFoldDB" id="A0A0B1P7X2"/>
<dbReference type="EMBL" id="JNVN01000939">
    <property type="protein sequence ID" value="KHJ34328.1"/>
    <property type="molecule type" value="Genomic_DNA"/>
</dbReference>
<evidence type="ECO:0000313" key="1">
    <source>
        <dbReference type="EMBL" id="KHJ34328.1"/>
    </source>
</evidence>